<gene>
    <name evidence="1" type="ORF">SDC9_164128</name>
</gene>
<dbReference type="AlphaFoldDB" id="A0A645FT13"/>
<organism evidence="1">
    <name type="scientific">bioreactor metagenome</name>
    <dbReference type="NCBI Taxonomy" id="1076179"/>
    <lineage>
        <taxon>unclassified sequences</taxon>
        <taxon>metagenomes</taxon>
        <taxon>ecological metagenomes</taxon>
    </lineage>
</organism>
<evidence type="ECO:0000313" key="1">
    <source>
        <dbReference type="EMBL" id="MPN16782.1"/>
    </source>
</evidence>
<name>A0A645FT13_9ZZZZ</name>
<dbReference type="EMBL" id="VSSQ01063780">
    <property type="protein sequence ID" value="MPN16782.1"/>
    <property type="molecule type" value="Genomic_DNA"/>
</dbReference>
<sequence length="66" mass="6967">MRGAGGDGDDVLPVGHIRQMRKGECTGEHASAVVQRENAVWRAVDCENVFEGGNIEPVGNDGSVCL</sequence>
<comment type="caution">
    <text evidence="1">The sequence shown here is derived from an EMBL/GenBank/DDBJ whole genome shotgun (WGS) entry which is preliminary data.</text>
</comment>
<reference evidence="1" key="1">
    <citation type="submission" date="2019-08" db="EMBL/GenBank/DDBJ databases">
        <authorList>
            <person name="Kucharzyk K."/>
            <person name="Murdoch R.W."/>
            <person name="Higgins S."/>
            <person name="Loffler F."/>
        </authorList>
    </citation>
    <scope>NUCLEOTIDE SEQUENCE</scope>
</reference>
<accession>A0A645FT13</accession>
<protein>
    <submittedName>
        <fullName evidence="1">Uncharacterized protein</fullName>
    </submittedName>
</protein>
<proteinExistence type="predicted"/>